<dbReference type="InterPro" id="IPR011635">
    <property type="entry name" value="CARDB"/>
</dbReference>
<evidence type="ECO:0000313" key="3">
    <source>
        <dbReference type="EMBL" id="VFJ99132.1"/>
    </source>
</evidence>
<feature type="domain" description="CARDB" evidence="2">
    <location>
        <begin position="262"/>
        <end position="372"/>
    </location>
</feature>
<reference evidence="3" key="1">
    <citation type="submission" date="2019-02" db="EMBL/GenBank/DDBJ databases">
        <authorList>
            <person name="Gruber-Vodicka R. H."/>
            <person name="Seah K. B. B."/>
        </authorList>
    </citation>
    <scope>NUCLEOTIDE SEQUENCE</scope>
    <source>
        <strain evidence="3">BECK_M7</strain>
    </source>
</reference>
<feature type="domain" description="CARDB" evidence="2">
    <location>
        <begin position="20"/>
        <end position="132"/>
    </location>
</feature>
<accession>A0A450V2V7</accession>
<feature type="region of interest" description="Disordered" evidence="1">
    <location>
        <begin position="575"/>
        <end position="624"/>
    </location>
</feature>
<feature type="domain" description="CARDB" evidence="2">
    <location>
        <begin position="143"/>
        <end position="252"/>
    </location>
</feature>
<dbReference type="AlphaFoldDB" id="A0A450V2V7"/>
<gene>
    <name evidence="3" type="ORF">BECKLFY1418B_GA0070995_11373</name>
</gene>
<evidence type="ECO:0000259" key="2">
    <source>
        <dbReference type="Pfam" id="PF07705"/>
    </source>
</evidence>
<evidence type="ECO:0000256" key="1">
    <source>
        <dbReference type="SAM" id="MobiDB-lite"/>
    </source>
</evidence>
<dbReference type="InterPro" id="IPR013783">
    <property type="entry name" value="Ig-like_fold"/>
</dbReference>
<protein>
    <submittedName>
        <fullName evidence="3">CARDB protein</fullName>
    </submittedName>
</protein>
<proteinExistence type="predicted"/>
<dbReference type="EMBL" id="CAADFF010000137">
    <property type="protein sequence ID" value="VFJ99132.1"/>
    <property type="molecule type" value="Genomic_DNA"/>
</dbReference>
<dbReference type="Gene3D" id="2.60.40.10">
    <property type="entry name" value="Immunoglobulins"/>
    <property type="match status" value="3"/>
</dbReference>
<dbReference type="Pfam" id="PF07705">
    <property type="entry name" value="CARDB"/>
    <property type="match status" value="3"/>
</dbReference>
<feature type="compositionally biased region" description="Low complexity" evidence="1">
    <location>
        <begin position="575"/>
        <end position="589"/>
    </location>
</feature>
<name>A0A450V2V7_9GAMM</name>
<organism evidence="3">
    <name type="scientific">Candidatus Kentrum sp. LFY</name>
    <dbReference type="NCBI Taxonomy" id="2126342"/>
    <lineage>
        <taxon>Bacteria</taxon>
        <taxon>Pseudomonadati</taxon>
        <taxon>Pseudomonadota</taxon>
        <taxon>Gammaproteobacteria</taxon>
        <taxon>Candidatus Kentrum</taxon>
    </lineage>
</organism>
<sequence length="823" mass="88261">MLNFNFDYDWGFPPPPTTSPDLVFSDQRNHYGSVTGSFRNGGHVTAKVWVKNNGSANAGGFHTGYYLSTDRFITTSDRRLAVNHTYKLDRGRTAYETASFTLNNLTYGKTYYLGAIVDNRGQINERNEINNTRLLKSFRMVGDLSITSGGFDWGSFGPNQTSMAKVSVKNSNESIPTAFSTRFYLSSDTTITTGNTYLSTARNFGGLGYNRTEYRWASLRMPTNLVNGQTYHIGAIVDYDNRVAELSENNNTRVLKTFTARADLSISQGSVTGVLGAGESVTANVTLKNTGASTGVGFSTRYYLSEDSTITTGDTYLGASSSGSLGYNGTEDKSATFLLPEDLIDGKTYHLGAIVDYDNKIKGEVNEGNNTKVLATFVPEKTVSTDVFEGNQSFNLAGKQWTFMSPFKTTGVEKSFSEGFRKGGKVGKLKLGVEGRAWADLTAGLDLGFNLGSIAGESNLDTDLKMVVPGAIHAGETFTIDTSKWSYDVANGAGFELDDSNWGFNADMVVSGSAGIEVKAEAVAKLKKVGKIRPHGGATLQFNPAIELDLLAVGGIEMGDWELSTTSHSLTLTKGDAAASSNSNSNSNSDSDKKRPENSLSLNAPQLEGVESERNGSSFKAERDAGDNLVNGNIDLVNVLAEMTKSFPVLSALNYEKELFNESRFGGKVKAKADLEAKLLSLGLDVGLGYGETIKMDYDPTKMDLTLAFGDQTRTGKLGDSFSFLAPADKSATELKVDFGYDGEITAKRNLNLNGGVILGVGIAEVTAKLKVKGVGEWGPSFSPAPLVEMDMGVDLAANVGSIGNHSKSLNFTDTANIAMAYA</sequence>